<gene>
    <name evidence="1" type="ORF">TPC1_11695</name>
</gene>
<dbReference type="InterPro" id="IPR053139">
    <property type="entry name" value="Surface_bspA-like"/>
</dbReference>
<dbReference type="Pfam" id="PF13306">
    <property type="entry name" value="LRR_5"/>
    <property type="match status" value="1"/>
</dbReference>
<dbReference type="AlphaFoldDB" id="A0A146KIE4"/>
<dbReference type="EMBL" id="GDID01001261">
    <property type="protein sequence ID" value="JAP95345.1"/>
    <property type="molecule type" value="Transcribed_RNA"/>
</dbReference>
<dbReference type="PANTHER" id="PTHR45661">
    <property type="entry name" value="SURFACE ANTIGEN"/>
    <property type="match status" value="1"/>
</dbReference>
<reference evidence="1" key="1">
    <citation type="submission" date="2015-07" db="EMBL/GenBank/DDBJ databases">
        <title>Adaptation to a free-living lifestyle via gene acquisitions in the diplomonad Trepomonas sp. PC1.</title>
        <authorList>
            <person name="Xu F."/>
            <person name="Jerlstrom-Hultqvist J."/>
            <person name="Kolisko M."/>
            <person name="Simpson A.G.B."/>
            <person name="Roger A.J."/>
            <person name="Svard S.G."/>
            <person name="Andersson J.O."/>
        </authorList>
    </citation>
    <scope>NUCLEOTIDE SEQUENCE</scope>
    <source>
        <strain evidence="1">PC1</strain>
    </source>
</reference>
<dbReference type="InterPro" id="IPR032675">
    <property type="entry name" value="LRR_dom_sf"/>
</dbReference>
<accession>A0A146KIE4</accession>
<sequence>YVTEWSHKNQKSQHLLKRFPNLDSSYQIRASNQIKQKIMKMKQKEEVVEDIYILLTVLPTIKLLRQIRGIVLLKLTEIKPDQFREKSCLLFAHCPKVDIIGIRAFYNCSALRRFYSRCVKEIRYDAFCFCYCLNEIQTSRVVNLETGAFTQCRSIQQLIFDELEQIPENVFVGCTSLIQIICQKLKHVAQYAFSDCNHLVDIVVYPQKAQIQFHDFVCIKNPQKFQEKLVHASFKERKSFQKIVQKTKQNVIAIEQGRKDLVQTQYIVQQSISALFSKIK</sequence>
<dbReference type="SUPFAM" id="SSF52058">
    <property type="entry name" value="L domain-like"/>
    <property type="match status" value="1"/>
</dbReference>
<dbReference type="PANTHER" id="PTHR45661:SF3">
    <property type="entry name" value="IG-LIKE DOMAIN-CONTAINING PROTEIN"/>
    <property type="match status" value="1"/>
</dbReference>
<organism evidence="1">
    <name type="scientific">Trepomonas sp. PC1</name>
    <dbReference type="NCBI Taxonomy" id="1076344"/>
    <lineage>
        <taxon>Eukaryota</taxon>
        <taxon>Metamonada</taxon>
        <taxon>Diplomonadida</taxon>
        <taxon>Hexamitidae</taxon>
        <taxon>Hexamitinae</taxon>
        <taxon>Trepomonas</taxon>
    </lineage>
</organism>
<name>A0A146KIE4_9EUKA</name>
<evidence type="ECO:0000313" key="1">
    <source>
        <dbReference type="EMBL" id="JAP95345.1"/>
    </source>
</evidence>
<proteinExistence type="predicted"/>
<protein>
    <submittedName>
        <fullName evidence="1">Leucine rich repeats-containing protein</fullName>
    </submittedName>
</protein>
<feature type="non-terminal residue" evidence="1">
    <location>
        <position position="1"/>
    </location>
</feature>
<dbReference type="Gene3D" id="3.80.10.10">
    <property type="entry name" value="Ribonuclease Inhibitor"/>
    <property type="match status" value="1"/>
</dbReference>
<dbReference type="InterPro" id="IPR026906">
    <property type="entry name" value="LRR_5"/>
</dbReference>